<keyword evidence="2" id="KW-1003">Cell membrane</keyword>
<keyword evidence="4 6" id="KW-1133">Transmembrane helix</keyword>
<evidence type="ECO:0000256" key="2">
    <source>
        <dbReference type="ARBA" id="ARBA00022475"/>
    </source>
</evidence>
<dbReference type="RefSeq" id="WP_204199706.1">
    <property type="nucleotide sequence ID" value="NZ_JAFEMC010000004.1"/>
</dbReference>
<evidence type="ECO:0000313" key="8">
    <source>
        <dbReference type="EMBL" id="MBM6577603.1"/>
    </source>
</evidence>
<keyword evidence="5 6" id="KW-0472">Membrane</keyword>
<name>A0ABS2D9N0_9SPHN</name>
<reference evidence="8 9" key="1">
    <citation type="submission" date="2020-12" db="EMBL/GenBank/DDBJ databases">
        <title>Sphingomonas sp.</title>
        <authorList>
            <person name="Kim M.K."/>
        </authorList>
    </citation>
    <scope>NUCLEOTIDE SEQUENCE [LARGE SCALE GENOMIC DNA]</scope>
    <source>
        <strain evidence="8 9">BT552</strain>
    </source>
</reference>
<accession>A0ABS2D9N0</accession>
<feature type="domain" description="Prepilin type IV endopeptidase peptidase" evidence="7">
    <location>
        <begin position="14"/>
        <end position="116"/>
    </location>
</feature>
<evidence type="ECO:0000256" key="4">
    <source>
        <dbReference type="ARBA" id="ARBA00022989"/>
    </source>
</evidence>
<evidence type="ECO:0000256" key="1">
    <source>
        <dbReference type="ARBA" id="ARBA00004651"/>
    </source>
</evidence>
<dbReference type="Gene3D" id="1.20.120.1220">
    <property type="match status" value="1"/>
</dbReference>
<dbReference type="InterPro" id="IPR052218">
    <property type="entry name" value="Preflagellin_Peptidase"/>
</dbReference>
<protein>
    <submittedName>
        <fullName evidence="8">Prepilin peptidase</fullName>
    </submittedName>
</protein>
<sequence>MLWDFVRIGLAFVAGGLLLSAGIEDARTREIADWKSVALCALAPLWWWANAATFWPGAAVQIAAAAILFAIFAAAFHFGMMGGGDVKLISALTLWLPLPELVGMLVVMSLVGGGVTVAMLIDRRFACSDRPIEVPYGVAIAAAGILAFREPILNHFA</sequence>
<keyword evidence="9" id="KW-1185">Reference proteome</keyword>
<evidence type="ECO:0000256" key="6">
    <source>
        <dbReference type="SAM" id="Phobius"/>
    </source>
</evidence>
<proteinExistence type="predicted"/>
<dbReference type="EMBL" id="JAFEMC010000004">
    <property type="protein sequence ID" value="MBM6577603.1"/>
    <property type="molecule type" value="Genomic_DNA"/>
</dbReference>
<dbReference type="PANTHER" id="PTHR36506">
    <property type="entry name" value="PREFLAGELLIN PEPTIDASE"/>
    <property type="match status" value="1"/>
</dbReference>
<dbReference type="InterPro" id="IPR000045">
    <property type="entry name" value="Prepilin_IV_endopep_pep"/>
</dbReference>
<feature type="transmembrane region" description="Helical" evidence="6">
    <location>
        <begin position="62"/>
        <end position="81"/>
    </location>
</feature>
<dbReference type="PANTHER" id="PTHR36506:SF1">
    <property type="entry name" value="PREFLAGELLIN PEPTIDASE"/>
    <property type="match status" value="1"/>
</dbReference>
<organism evidence="8 9">
    <name type="scientific">Sphingomonas longa</name>
    <dbReference type="NCBI Taxonomy" id="2778730"/>
    <lineage>
        <taxon>Bacteria</taxon>
        <taxon>Pseudomonadati</taxon>
        <taxon>Pseudomonadota</taxon>
        <taxon>Alphaproteobacteria</taxon>
        <taxon>Sphingomonadales</taxon>
        <taxon>Sphingomonadaceae</taxon>
        <taxon>Sphingomonas</taxon>
    </lineage>
</organism>
<keyword evidence="3 6" id="KW-0812">Transmembrane</keyword>
<comment type="subcellular location">
    <subcellularLocation>
        <location evidence="1">Cell membrane</location>
        <topology evidence="1">Multi-pass membrane protein</topology>
    </subcellularLocation>
</comment>
<dbReference type="Pfam" id="PF01478">
    <property type="entry name" value="Peptidase_A24"/>
    <property type="match status" value="1"/>
</dbReference>
<feature type="transmembrane region" description="Helical" evidence="6">
    <location>
        <begin position="101"/>
        <end position="121"/>
    </location>
</feature>
<evidence type="ECO:0000259" key="7">
    <source>
        <dbReference type="Pfam" id="PF01478"/>
    </source>
</evidence>
<evidence type="ECO:0000256" key="3">
    <source>
        <dbReference type="ARBA" id="ARBA00022692"/>
    </source>
</evidence>
<evidence type="ECO:0000313" key="9">
    <source>
        <dbReference type="Proteomes" id="UP000763641"/>
    </source>
</evidence>
<gene>
    <name evidence="8" type="ORF">ILT43_14570</name>
</gene>
<comment type="caution">
    <text evidence="8">The sequence shown here is derived from an EMBL/GenBank/DDBJ whole genome shotgun (WGS) entry which is preliminary data.</text>
</comment>
<evidence type="ECO:0000256" key="5">
    <source>
        <dbReference type="ARBA" id="ARBA00023136"/>
    </source>
</evidence>
<dbReference type="Proteomes" id="UP000763641">
    <property type="component" value="Unassembled WGS sequence"/>
</dbReference>